<dbReference type="Proteomes" id="UP000748531">
    <property type="component" value="Unassembled WGS sequence"/>
</dbReference>
<dbReference type="Pfam" id="PF01080">
    <property type="entry name" value="Presenilin"/>
    <property type="match status" value="1"/>
</dbReference>
<evidence type="ECO:0000313" key="3">
    <source>
        <dbReference type="Proteomes" id="UP000748531"/>
    </source>
</evidence>
<comment type="caution">
    <text evidence="2">The sequence shown here is derived from an EMBL/GenBank/DDBJ whole genome shotgun (WGS) entry which is preliminary data.</text>
</comment>
<evidence type="ECO:0000313" key="2">
    <source>
        <dbReference type="EMBL" id="KAF5398957.1"/>
    </source>
</evidence>
<accession>A0A8J4SMS3</accession>
<sequence length="163" mass="18658">MAQKSRRHQQHCAQVIDTMSDEQRNQAEMRSGVPSDDAVSNTSSLMGTFNPDELLTFGAKQIISLFVPVTVCMFFVVLVATTVDFYARTDVYLIYTPFHTPDADLGTRTWQTLANTLIFMSVIVVMTCILVVLFKYRCYRVIHGWLILTTFMLLFLISFLFFT</sequence>
<proteinExistence type="predicted"/>
<dbReference type="PANTHER" id="PTHR10202:SF13">
    <property type="entry name" value="PRESENILIN HOMOLOG"/>
    <property type="match status" value="1"/>
</dbReference>
<keyword evidence="3" id="KW-1185">Reference proteome</keyword>
<dbReference type="EMBL" id="LUCH01004483">
    <property type="protein sequence ID" value="KAF5398957.1"/>
    <property type="molecule type" value="Genomic_DNA"/>
</dbReference>
<protein>
    <recommendedName>
        <fullName evidence="4">Presenilin</fullName>
    </recommendedName>
</protein>
<dbReference type="GO" id="GO:0006509">
    <property type="term" value="P:membrane protein ectodomain proteolysis"/>
    <property type="evidence" value="ECO:0007669"/>
    <property type="project" value="TreeGrafter"/>
</dbReference>
<feature type="transmembrane region" description="Helical" evidence="1">
    <location>
        <begin position="113"/>
        <end position="134"/>
    </location>
</feature>
<keyword evidence="1" id="KW-0812">Transmembrane</keyword>
<dbReference type="OrthoDB" id="6282079at2759"/>
<feature type="transmembrane region" description="Helical" evidence="1">
    <location>
        <begin position="141"/>
        <end position="162"/>
    </location>
</feature>
<dbReference type="PANTHER" id="PTHR10202">
    <property type="entry name" value="PRESENILIN"/>
    <property type="match status" value="1"/>
</dbReference>
<dbReference type="GO" id="GO:0055074">
    <property type="term" value="P:calcium ion homeostasis"/>
    <property type="evidence" value="ECO:0007669"/>
    <property type="project" value="TreeGrafter"/>
</dbReference>
<dbReference type="GO" id="GO:0034205">
    <property type="term" value="P:amyloid-beta formation"/>
    <property type="evidence" value="ECO:0007669"/>
    <property type="project" value="TreeGrafter"/>
</dbReference>
<dbReference type="GO" id="GO:0016485">
    <property type="term" value="P:protein processing"/>
    <property type="evidence" value="ECO:0007669"/>
    <property type="project" value="InterPro"/>
</dbReference>
<name>A0A8J4SMS3_9TREM</name>
<dbReference type="AlphaFoldDB" id="A0A8J4SMS3"/>
<organism evidence="2 3">
    <name type="scientific">Paragonimus heterotremus</name>
    <dbReference type="NCBI Taxonomy" id="100268"/>
    <lineage>
        <taxon>Eukaryota</taxon>
        <taxon>Metazoa</taxon>
        <taxon>Spiralia</taxon>
        <taxon>Lophotrochozoa</taxon>
        <taxon>Platyhelminthes</taxon>
        <taxon>Trematoda</taxon>
        <taxon>Digenea</taxon>
        <taxon>Plagiorchiida</taxon>
        <taxon>Troglotremata</taxon>
        <taxon>Troglotrematidae</taxon>
        <taxon>Paragonimus</taxon>
    </lineage>
</organism>
<dbReference type="GO" id="GO:0042500">
    <property type="term" value="F:aspartic endopeptidase activity, intramembrane cleaving"/>
    <property type="evidence" value="ECO:0007669"/>
    <property type="project" value="InterPro"/>
</dbReference>
<feature type="transmembrane region" description="Helical" evidence="1">
    <location>
        <begin position="62"/>
        <end position="83"/>
    </location>
</feature>
<dbReference type="InterPro" id="IPR001108">
    <property type="entry name" value="Peptidase_A22A"/>
</dbReference>
<evidence type="ECO:0000256" key="1">
    <source>
        <dbReference type="SAM" id="Phobius"/>
    </source>
</evidence>
<dbReference type="GO" id="GO:0007219">
    <property type="term" value="P:Notch signaling pathway"/>
    <property type="evidence" value="ECO:0007669"/>
    <property type="project" value="TreeGrafter"/>
</dbReference>
<dbReference type="GO" id="GO:0070765">
    <property type="term" value="C:gamma-secretase complex"/>
    <property type="evidence" value="ECO:0007669"/>
    <property type="project" value="TreeGrafter"/>
</dbReference>
<gene>
    <name evidence="2" type="ORF">PHET_07695</name>
</gene>
<keyword evidence="1" id="KW-0472">Membrane</keyword>
<reference evidence="2" key="1">
    <citation type="submission" date="2019-05" db="EMBL/GenBank/DDBJ databases">
        <title>Annotation for the trematode Paragonimus heterotremus.</title>
        <authorList>
            <person name="Choi Y.-J."/>
        </authorList>
    </citation>
    <scope>NUCLEOTIDE SEQUENCE</scope>
    <source>
        <strain evidence="2">LC</strain>
    </source>
</reference>
<keyword evidence="1" id="KW-1133">Transmembrane helix</keyword>
<evidence type="ECO:0008006" key="4">
    <source>
        <dbReference type="Google" id="ProtNLM"/>
    </source>
</evidence>